<dbReference type="AlphaFoldDB" id="A0A382MEB8"/>
<dbReference type="InterPro" id="IPR011831">
    <property type="entry name" value="ADP-Glc_PPase"/>
</dbReference>
<dbReference type="SUPFAM" id="SSF53448">
    <property type="entry name" value="Nucleotide-diphospho-sugar transferases"/>
    <property type="match status" value="1"/>
</dbReference>
<dbReference type="GO" id="GO:0008878">
    <property type="term" value="F:glucose-1-phosphate adenylyltransferase activity"/>
    <property type="evidence" value="ECO:0007669"/>
    <property type="project" value="InterPro"/>
</dbReference>
<dbReference type="InterPro" id="IPR029044">
    <property type="entry name" value="Nucleotide-diphossugar_trans"/>
</dbReference>
<dbReference type="Pfam" id="PF00483">
    <property type="entry name" value="NTP_transferase"/>
    <property type="match status" value="1"/>
</dbReference>
<dbReference type="PANTHER" id="PTHR43523">
    <property type="entry name" value="GLUCOSE-1-PHOSPHATE ADENYLYLTRANSFERASE-RELATED"/>
    <property type="match status" value="1"/>
</dbReference>
<dbReference type="GO" id="GO:0005978">
    <property type="term" value="P:glycogen biosynthetic process"/>
    <property type="evidence" value="ECO:0007669"/>
    <property type="project" value="InterPro"/>
</dbReference>
<keyword evidence="3" id="KW-0548">Nucleotidyltransferase</keyword>
<organism evidence="7">
    <name type="scientific">marine metagenome</name>
    <dbReference type="NCBI Taxonomy" id="408172"/>
    <lineage>
        <taxon>unclassified sequences</taxon>
        <taxon>metagenomes</taxon>
        <taxon>ecological metagenomes</taxon>
    </lineage>
</organism>
<feature type="non-terminal residue" evidence="7">
    <location>
        <position position="345"/>
    </location>
</feature>
<evidence type="ECO:0000256" key="3">
    <source>
        <dbReference type="ARBA" id="ARBA00022695"/>
    </source>
</evidence>
<evidence type="ECO:0000256" key="5">
    <source>
        <dbReference type="ARBA" id="ARBA00022840"/>
    </source>
</evidence>
<evidence type="ECO:0000259" key="6">
    <source>
        <dbReference type="Pfam" id="PF00483"/>
    </source>
</evidence>
<comment type="similarity">
    <text evidence="1">Belongs to the bacterial/plant glucose-1-phosphate adenylyltransferase family.</text>
</comment>
<feature type="domain" description="Nucleotidyl transferase" evidence="6">
    <location>
        <begin position="15"/>
        <end position="281"/>
    </location>
</feature>
<evidence type="ECO:0000313" key="7">
    <source>
        <dbReference type="EMBL" id="SVC47229.1"/>
    </source>
</evidence>
<accession>A0A382MEB8</accession>
<keyword evidence="2" id="KW-0808">Transferase</keyword>
<dbReference type="Gene3D" id="3.90.550.10">
    <property type="entry name" value="Spore Coat Polysaccharide Biosynthesis Protein SpsA, Chain A"/>
    <property type="match status" value="1"/>
</dbReference>
<evidence type="ECO:0000256" key="4">
    <source>
        <dbReference type="ARBA" id="ARBA00022741"/>
    </source>
</evidence>
<dbReference type="InterPro" id="IPR005836">
    <property type="entry name" value="ADP_Glu_pyroP_CS"/>
</dbReference>
<name>A0A382MEB8_9ZZZZ</name>
<dbReference type="EMBL" id="UINC01093091">
    <property type="protein sequence ID" value="SVC47229.1"/>
    <property type="molecule type" value="Genomic_DNA"/>
</dbReference>
<dbReference type="PROSITE" id="PS00808">
    <property type="entry name" value="ADP_GLC_PYROPHOSPH_1"/>
    <property type="match status" value="1"/>
</dbReference>
<dbReference type="Gene3D" id="2.160.10.10">
    <property type="entry name" value="Hexapeptide repeat proteins"/>
    <property type="match status" value="1"/>
</dbReference>
<dbReference type="CDD" id="cd02508">
    <property type="entry name" value="ADP_Glucose_PP"/>
    <property type="match status" value="1"/>
</dbReference>
<evidence type="ECO:0000256" key="2">
    <source>
        <dbReference type="ARBA" id="ARBA00022679"/>
    </source>
</evidence>
<keyword evidence="4" id="KW-0547">Nucleotide-binding</keyword>
<dbReference type="PROSITE" id="PS00809">
    <property type="entry name" value="ADP_GLC_PYROPHOSPH_2"/>
    <property type="match status" value="1"/>
</dbReference>
<evidence type="ECO:0000256" key="1">
    <source>
        <dbReference type="ARBA" id="ARBA00010443"/>
    </source>
</evidence>
<dbReference type="PANTHER" id="PTHR43523:SF12">
    <property type="entry name" value="GLUCOSE-1-PHOSPHATE ADENYLYLTRANSFERASE LARGE SUBUNIT 1, CHLOROPLASTIC-RELATED"/>
    <property type="match status" value="1"/>
</dbReference>
<reference evidence="7" key="1">
    <citation type="submission" date="2018-05" db="EMBL/GenBank/DDBJ databases">
        <authorList>
            <person name="Lanie J.A."/>
            <person name="Ng W.-L."/>
            <person name="Kazmierczak K.M."/>
            <person name="Andrzejewski T.M."/>
            <person name="Davidsen T.M."/>
            <person name="Wayne K.J."/>
            <person name="Tettelin H."/>
            <person name="Glass J.I."/>
            <person name="Rusch D."/>
            <person name="Podicherti R."/>
            <person name="Tsui H.-C.T."/>
            <person name="Winkler M.E."/>
        </authorList>
    </citation>
    <scope>NUCLEOTIDE SEQUENCE</scope>
</reference>
<sequence>MSQVVTRVGKARVLSVVMGGGQGSRLFPLTRDRSKPAVPLAGKYRLVDIPISNCINSRLNQIYLLTQFNSASLHRHISHSYKFDHFSQGFVDILAAEQTPTSDSWYEGTADAVRKNLIHILNNDFEYMLILSGDQLYRMDFREIIASHMERDAELTVATIPVGREFAPGFGIMHNDEQGRISRFVEKPGTPELLDSLKLPAEQLAKQELEPGSDHYLASMGIYLFNRQTLIELLENDMSDFGKHIIPRSIGTHRVYSFVYQGYWEDIGTIRAFFEANLDMTATMPQFDFFQMETPVYTRPRFLPASKINGAAIDQAIISDGCIIDRSRISQSLIGVRCLIAPGCR</sequence>
<dbReference type="InterPro" id="IPR005835">
    <property type="entry name" value="NTP_transferase_dom"/>
</dbReference>
<gene>
    <name evidence="7" type="ORF">METZ01_LOCUS300083</name>
</gene>
<protein>
    <recommendedName>
        <fullName evidence="6">Nucleotidyl transferase domain-containing protein</fullName>
    </recommendedName>
</protein>
<keyword evidence="5" id="KW-0067">ATP-binding</keyword>
<proteinExistence type="inferred from homology"/>
<dbReference type="Pfam" id="PF25247">
    <property type="entry name" value="LbH_GLGC"/>
    <property type="match status" value="1"/>
</dbReference>
<dbReference type="GO" id="GO:0005524">
    <property type="term" value="F:ATP binding"/>
    <property type="evidence" value="ECO:0007669"/>
    <property type="project" value="UniProtKB-KW"/>
</dbReference>